<dbReference type="CDD" id="cd03801">
    <property type="entry name" value="GT4_PimA-like"/>
    <property type="match status" value="1"/>
</dbReference>
<comment type="caution">
    <text evidence="2">The sequence shown here is derived from an EMBL/GenBank/DDBJ whole genome shotgun (WGS) entry which is preliminary data.</text>
</comment>
<reference evidence="3" key="1">
    <citation type="submission" date="2017-09" db="EMBL/GenBank/DDBJ databases">
        <title>Depth-based differentiation of microbial function through sediment-hosted aquifers and enrichment of novel symbionts in the deep terrestrial subsurface.</title>
        <authorList>
            <person name="Probst A.J."/>
            <person name="Ladd B."/>
            <person name="Jarett J.K."/>
            <person name="Geller-Mcgrath D.E."/>
            <person name="Sieber C.M.K."/>
            <person name="Emerson J.B."/>
            <person name="Anantharaman K."/>
            <person name="Thomas B.C."/>
            <person name="Malmstrom R."/>
            <person name="Stieglmeier M."/>
            <person name="Klingl A."/>
            <person name="Woyke T."/>
            <person name="Ryan C.M."/>
            <person name="Banfield J.F."/>
        </authorList>
    </citation>
    <scope>NUCLEOTIDE SEQUENCE [LARGE SCALE GENOMIC DNA]</scope>
</reference>
<protein>
    <recommendedName>
        <fullName evidence="1">Glycosyltransferase subfamily 4-like N-terminal domain-containing protein</fullName>
    </recommendedName>
</protein>
<evidence type="ECO:0000259" key="1">
    <source>
        <dbReference type="Pfam" id="PF13439"/>
    </source>
</evidence>
<sequence length="402" mass="46058">MKILMLTPYLPYPPSSGGQVRSYNLIKNLASKHEITLFSLIKNEKEKSYIVELEKYCHKVRVFNRPSKPWTLKNILRTGFSLYPFLVIRNLSEEEKRAVVEELNTEKYDLIHAETFYVMPHIPETKVPILLVDQTIEFQVYQHYVKNNKNFFLKPFLYLDVFKIKYWELAFWQKADMVVAVSDSDKVKMIKFVDNLKVRVVPNGAGEDLMNVWMKKEPQKIPIVFFQANFSWLQNIEAASTLVEKIFPLIKEKISVVQCRIVGQSAKEKVGGLGKKDIKVIDLENSDIKGVIDAYKKATVFVAPLEGPGGTRLKILGAMAAGVPIVTSQIGIEGIEAVNNQEVLVGRNWREMAEKTISLLKNKKVYDQLALNARKLVEEKYSYKSIADLLSRFYLEVSGGRN</sequence>
<feature type="domain" description="Glycosyltransferase subfamily 4-like N-terminal" evidence="1">
    <location>
        <begin position="17"/>
        <end position="204"/>
    </location>
</feature>
<gene>
    <name evidence="2" type="ORF">CO010_03570</name>
</gene>
<dbReference type="Proteomes" id="UP000230384">
    <property type="component" value="Unassembled WGS sequence"/>
</dbReference>
<evidence type="ECO:0000313" key="2">
    <source>
        <dbReference type="EMBL" id="PJC76060.1"/>
    </source>
</evidence>
<dbReference type="PANTHER" id="PTHR12526:SF630">
    <property type="entry name" value="GLYCOSYLTRANSFERASE"/>
    <property type="match status" value="1"/>
</dbReference>
<organism evidence="2 3">
    <name type="scientific">Candidatus Shapirobacteria bacterium CG_4_8_14_3_um_filter_39_11</name>
    <dbReference type="NCBI Taxonomy" id="1974875"/>
    <lineage>
        <taxon>Bacteria</taxon>
        <taxon>Candidatus Shapironibacteriota</taxon>
    </lineage>
</organism>
<dbReference type="AlphaFoldDB" id="A0A2M8GFN3"/>
<dbReference type="Gene3D" id="3.40.50.2000">
    <property type="entry name" value="Glycogen Phosphorylase B"/>
    <property type="match status" value="2"/>
</dbReference>
<dbReference type="EMBL" id="PFQN01000051">
    <property type="protein sequence ID" value="PJC76060.1"/>
    <property type="molecule type" value="Genomic_DNA"/>
</dbReference>
<dbReference type="PANTHER" id="PTHR12526">
    <property type="entry name" value="GLYCOSYLTRANSFERASE"/>
    <property type="match status" value="1"/>
</dbReference>
<evidence type="ECO:0000313" key="3">
    <source>
        <dbReference type="Proteomes" id="UP000230384"/>
    </source>
</evidence>
<dbReference type="SUPFAM" id="SSF53756">
    <property type="entry name" value="UDP-Glycosyltransferase/glycogen phosphorylase"/>
    <property type="match status" value="1"/>
</dbReference>
<accession>A0A2M8GFN3</accession>
<dbReference type="Pfam" id="PF13439">
    <property type="entry name" value="Glyco_transf_4"/>
    <property type="match status" value="1"/>
</dbReference>
<dbReference type="InterPro" id="IPR028098">
    <property type="entry name" value="Glyco_trans_4-like_N"/>
</dbReference>
<name>A0A2M8GFN3_9BACT</name>
<proteinExistence type="predicted"/>
<dbReference type="Pfam" id="PF13692">
    <property type="entry name" value="Glyco_trans_1_4"/>
    <property type="match status" value="1"/>
</dbReference>